<evidence type="ECO:0000313" key="1">
    <source>
        <dbReference type="EMBL" id="ABC91928.1"/>
    </source>
</evidence>
<dbReference type="InterPro" id="IPR036663">
    <property type="entry name" value="Fumarylacetoacetase_C_sf"/>
</dbReference>
<dbReference type="Gene3D" id="3.90.850.10">
    <property type="entry name" value="Fumarylacetoacetase-like, C-terminal domain"/>
    <property type="match status" value="1"/>
</dbReference>
<dbReference type="PIRSF" id="PIRSF033905">
    <property type="entry name" value="UCP033905"/>
    <property type="match status" value="1"/>
</dbReference>
<dbReference type="GO" id="GO:0003824">
    <property type="term" value="F:catalytic activity"/>
    <property type="evidence" value="ECO:0007669"/>
    <property type="project" value="InterPro"/>
</dbReference>
<dbReference type="KEGG" id="ret:RHE_CH03162"/>
<protein>
    <submittedName>
        <fullName evidence="1">GguC protein</fullName>
    </submittedName>
</protein>
<dbReference type="AlphaFoldDB" id="Q2K5F8"/>
<accession>Q2K5F8</accession>
<dbReference type="SUPFAM" id="SSF56529">
    <property type="entry name" value="FAH"/>
    <property type="match status" value="1"/>
</dbReference>
<proteinExistence type="predicted"/>
<dbReference type="Proteomes" id="UP000001936">
    <property type="component" value="Chromosome"/>
</dbReference>
<gene>
    <name evidence="1" type="primary">gguC</name>
    <name evidence="1" type="ordered locus">RHE_CH03162</name>
</gene>
<sequence length="356" mass="38316">MDSGSRWSRAGGAFSVFAGTRRIEVVLISQIKGANGEIIVAVREQGGAARSVKNAGSVYALAMEAADGGKSLASVIEAHGHGEVVDLEKAYAEGRFLPPITHPDAAHLHLTGTGLTHLGSAATRDSMHKKTSEAAEETLTDSMKMFKMGLENGKPKSGEKGVQPEWFYKGNGYGAAAPGAPLVSPSFALDGGEEPEMAGIYVIAKDGSPFRIGFALSNEFSDHVTERMNYLYLAHSKLRPAAYGPEIRIGAPPEDIRGTSRIKRGDKVIFEKPFLSGEANMSHTFANLEYHHFKYGLFRVPGDVHVHMFGTATLSFADGIKTEEDDVFEIEVAEFGLPLRNPLKVAAEEEIAVKQL</sequence>
<dbReference type="InterPro" id="IPR009645">
    <property type="entry name" value="GguC"/>
</dbReference>
<keyword evidence="2" id="KW-1185">Reference proteome</keyword>
<dbReference type="eggNOG" id="COG3802">
    <property type="taxonomic scope" value="Bacteria"/>
</dbReference>
<evidence type="ECO:0000313" key="2">
    <source>
        <dbReference type="Proteomes" id="UP000001936"/>
    </source>
</evidence>
<dbReference type="HOGENOM" id="CLU_061561_0_0_5"/>
<dbReference type="EMBL" id="CP000133">
    <property type="protein sequence ID" value="ABC91928.1"/>
    <property type="molecule type" value="Genomic_DNA"/>
</dbReference>
<organism evidence="1 2">
    <name type="scientific">Rhizobium etli (strain ATCC 51251 / DSM 11541 / JCM 21823 / NBRC 15573 / CFN 42)</name>
    <dbReference type="NCBI Taxonomy" id="347834"/>
    <lineage>
        <taxon>Bacteria</taxon>
        <taxon>Pseudomonadati</taxon>
        <taxon>Pseudomonadota</taxon>
        <taxon>Alphaproteobacteria</taxon>
        <taxon>Hyphomicrobiales</taxon>
        <taxon>Rhizobiaceae</taxon>
        <taxon>Rhizobium/Agrobacterium group</taxon>
        <taxon>Rhizobium</taxon>
    </lineage>
</organism>
<name>Q2K5F8_RHIEC</name>
<dbReference type="NCBIfam" id="NF040903">
    <property type="entry name" value="GguC"/>
    <property type="match status" value="1"/>
</dbReference>
<reference evidence="1 2" key="1">
    <citation type="journal article" date="2006" name="Proc. Natl. Acad. Sci. U.S.A.">
        <title>The partitioned Rhizobium etli genome: genetic and metabolic redundancy in seven interacting replicons.</title>
        <authorList>
            <person name="Gonzalez V."/>
            <person name="Santamaria R.I."/>
            <person name="Bustos P."/>
            <person name="Hernandez-Gonzalez I."/>
            <person name="Medrano-Soto A."/>
            <person name="Moreno-Hagelsieb G."/>
            <person name="Janga S.C."/>
            <person name="Ramirez M.A."/>
            <person name="Jimenez-Jacinto V."/>
            <person name="Collado-Vides J."/>
            <person name="Davila G."/>
        </authorList>
    </citation>
    <scope>NUCLEOTIDE SEQUENCE [LARGE SCALE GENOMIC DNA]</scope>
    <source>
        <strain evidence="2">ATCC 51251 / DSM 11541 / JCM 21823 / NBRC 15573 / CFN 42</strain>
    </source>
</reference>